<feature type="compositionally biased region" description="Pro residues" evidence="4">
    <location>
        <begin position="959"/>
        <end position="970"/>
    </location>
</feature>
<feature type="region of interest" description="Disordered" evidence="4">
    <location>
        <begin position="1038"/>
        <end position="1100"/>
    </location>
</feature>
<feature type="compositionally biased region" description="Basic residues" evidence="4">
    <location>
        <begin position="975"/>
        <end position="993"/>
    </location>
</feature>
<comment type="similarity">
    <text evidence="3">Belongs to the glycosyl hydrolase 84 family.</text>
</comment>
<sequence length="1123" mass="118021">MRFQGGDDPSDNPSDNPAGGPSYGDPAYGDPDLRPAGRTGGTRRPGGPFAARPRRAGMTTVLAAALLGGLLGNAPGALAAPGGPAAAAAGSPEAPEADGGGLPPVWPRPQQARAQGAYAPVGTEVTLMSEPGTDPYALSALREILHGLGAGTVVDAAPGGTPPPRGLIVYAGGRGAEEALRAFGADAPGDLPRGGYRLAAGQLAGRPTVAMAGVGEDGLFHAAQTLRQLAVAKDGGRAFAGALIRDWPVTAVRGITEGFYGTPWSMPQRLAQLDFMGRTKLNRYLYAPGDDPYRGARWRDPYPADRREEFRSLADRARRNHVTLGWAVAPGQAMCFSSDGDVRALKRKVDAMWALGVRAFQLQFQDVSYSEWHCGADADAFGSGPEAAAKAQAKVAGALAGHLAAKGRAAAPLSLLPTEYYQDGRTAFRRALAKRLDPRVEVAWTGVGVVPRTITGAELADARGALGHPLVTMDNYPVNDFAQDRIFLGPYTGREPAVAVGSAAVLANASAQPTASRVPLFTTADYAWNPRGYRAEESWKAAVDDLAGDDPRAREALRALAGNDASSVLGGEESAYLRPLMDEFWAALSGTDAARLTAAADRLRGAFRTMADAPGRLENSFGAEVRPWLEQLARHGEAGTRAVDMLTAQARGDGAGAWRAELDVLRLRDRIAAEKVTVGAGVLTPFLQQALARANGWLGVDRPLRTAGAATDGDPATSVPAPGDGPLTVRLREPHPMTAVTVLTSAAPGARGTVWAHTADRGWQPLGALSDSGWTQLPGKGVRADALRLVWTGTVRPAAVHEVTPWFADTSPASFELTHGEATAEAGGAPAVVEARMINQRPQRVDEKLTVTAPKGVTVKAPERLTAVRGGVTTARIELSVPADAPPLLHRHGPAGRPGADGDRPVLPVRRRPRPRPRRQGHLLRGRGVRLPRLQGDRRRRHVPVVLPAHRRRLVATGAPPPHPPRPPRPALAGRLRRPLPRPGLPRRPHLARRGVGDRRQGRHGDAALRRAGHAVRPDAGREAGHGVRILAVRGGGVRGAGEEAVGPARRVNPPADRPVSPPPGSACDNRSCRPSRRSARSSRRAPSGSRGPWCGPCSGCTARPRTWCGGTSPDPSSGSCPR</sequence>
<dbReference type="Gene3D" id="3.30.379.10">
    <property type="entry name" value="Chitobiase/beta-hexosaminidase domain 2-like"/>
    <property type="match status" value="1"/>
</dbReference>
<evidence type="ECO:0000313" key="7">
    <source>
        <dbReference type="Proteomes" id="UP001501102"/>
    </source>
</evidence>
<feature type="region of interest" description="Disordered" evidence="4">
    <location>
        <begin position="1"/>
        <end position="54"/>
    </location>
</feature>
<organism evidence="6 7">
    <name type="scientific">Streptomyces thioluteus</name>
    <dbReference type="NCBI Taxonomy" id="66431"/>
    <lineage>
        <taxon>Bacteria</taxon>
        <taxon>Bacillati</taxon>
        <taxon>Actinomycetota</taxon>
        <taxon>Actinomycetes</taxon>
        <taxon>Kitasatosporales</taxon>
        <taxon>Streptomycetaceae</taxon>
        <taxon>Streptomyces</taxon>
    </lineage>
</organism>
<evidence type="ECO:0000256" key="3">
    <source>
        <dbReference type="PROSITE-ProRule" id="PRU01353"/>
    </source>
</evidence>
<evidence type="ECO:0000259" key="5">
    <source>
        <dbReference type="PROSITE" id="PS52009"/>
    </source>
</evidence>
<dbReference type="InterPro" id="IPR051822">
    <property type="entry name" value="Glycosyl_Hydrolase_84"/>
</dbReference>
<dbReference type="Pfam" id="PF07555">
    <property type="entry name" value="NAGidase"/>
    <property type="match status" value="1"/>
</dbReference>
<name>A0ABP6J4J0_STRTU</name>
<protein>
    <recommendedName>
        <fullName evidence="5">GH84 domain-containing protein</fullName>
    </recommendedName>
</protein>
<dbReference type="PANTHER" id="PTHR13170:SF16">
    <property type="entry name" value="PROTEIN O-GLCNACASE"/>
    <property type="match status" value="1"/>
</dbReference>
<feature type="compositionally biased region" description="Basic residues" evidence="4">
    <location>
        <begin position="909"/>
        <end position="930"/>
    </location>
</feature>
<reference evidence="7" key="1">
    <citation type="journal article" date="2019" name="Int. J. Syst. Evol. Microbiol.">
        <title>The Global Catalogue of Microorganisms (GCM) 10K type strain sequencing project: providing services to taxonomists for standard genome sequencing and annotation.</title>
        <authorList>
            <consortium name="The Broad Institute Genomics Platform"/>
            <consortium name="The Broad Institute Genome Sequencing Center for Infectious Disease"/>
            <person name="Wu L."/>
            <person name="Ma J."/>
        </authorList>
    </citation>
    <scope>NUCLEOTIDE SEQUENCE [LARGE SCALE GENOMIC DNA]</scope>
    <source>
        <strain evidence="7">JCM 4087</strain>
    </source>
</reference>
<dbReference type="SUPFAM" id="SSF140657">
    <property type="entry name" value="Hyaluronidase post-catalytic domain-like"/>
    <property type="match status" value="1"/>
</dbReference>
<dbReference type="InterPro" id="IPR017853">
    <property type="entry name" value="GH"/>
</dbReference>
<feature type="compositionally biased region" description="Low complexity" evidence="4">
    <location>
        <begin position="706"/>
        <end position="717"/>
    </location>
</feature>
<feature type="compositionally biased region" description="Low complexity" evidence="4">
    <location>
        <begin position="80"/>
        <end position="94"/>
    </location>
</feature>
<dbReference type="Pfam" id="PF02838">
    <property type="entry name" value="Glyco_hydro_20b"/>
    <property type="match status" value="1"/>
</dbReference>
<keyword evidence="2 3" id="KW-0326">Glycosidase</keyword>
<evidence type="ECO:0000256" key="4">
    <source>
        <dbReference type="SAM" id="MobiDB-lite"/>
    </source>
</evidence>
<dbReference type="Pfam" id="PF21774">
    <property type="entry name" value="NagJ_C"/>
    <property type="match status" value="1"/>
</dbReference>
<proteinExistence type="inferred from homology"/>
<evidence type="ECO:0000313" key="6">
    <source>
        <dbReference type="EMBL" id="GAA2920369.1"/>
    </source>
</evidence>
<keyword evidence="7" id="KW-1185">Reference proteome</keyword>
<dbReference type="InterPro" id="IPR011496">
    <property type="entry name" value="O-GlcNAcase_cat"/>
</dbReference>
<dbReference type="InterPro" id="IPR015882">
    <property type="entry name" value="HEX_bac_N"/>
</dbReference>
<dbReference type="PANTHER" id="PTHR13170">
    <property type="entry name" value="O-GLCNACASE"/>
    <property type="match status" value="1"/>
</dbReference>
<feature type="compositionally biased region" description="Basic and acidic residues" evidence="4">
    <location>
        <begin position="995"/>
        <end position="1009"/>
    </location>
</feature>
<feature type="compositionally biased region" description="Pro residues" evidence="4">
    <location>
        <begin position="1056"/>
        <end position="1065"/>
    </location>
</feature>
<comment type="caution">
    <text evidence="6">The sequence shown here is derived from an EMBL/GenBank/DDBJ whole genome shotgun (WGS) entry which is preliminary data.</text>
</comment>
<accession>A0ABP6J4J0</accession>
<feature type="region of interest" description="Disordered" evidence="4">
    <location>
        <begin position="885"/>
        <end position="1023"/>
    </location>
</feature>
<dbReference type="Gene3D" id="3.20.20.80">
    <property type="entry name" value="Glycosidases"/>
    <property type="match status" value="1"/>
</dbReference>
<dbReference type="EMBL" id="BAAAXZ010000060">
    <property type="protein sequence ID" value="GAA2920369.1"/>
    <property type="molecule type" value="Genomic_DNA"/>
</dbReference>
<dbReference type="Proteomes" id="UP001501102">
    <property type="component" value="Unassembled WGS sequence"/>
</dbReference>
<gene>
    <name evidence="6" type="ORF">GCM10020221_15690</name>
</gene>
<dbReference type="InterPro" id="IPR029018">
    <property type="entry name" value="Hex-like_dom2"/>
</dbReference>
<feature type="region of interest" description="Disordered" evidence="4">
    <location>
        <begin position="706"/>
        <end position="725"/>
    </location>
</feature>
<evidence type="ECO:0000256" key="2">
    <source>
        <dbReference type="ARBA" id="ARBA00023295"/>
    </source>
</evidence>
<keyword evidence="1 3" id="KW-0378">Hydrolase</keyword>
<dbReference type="SUPFAM" id="SSF55545">
    <property type="entry name" value="beta-N-acetylhexosaminidase-like domain"/>
    <property type="match status" value="1"/>
</dbReference>
<evidence type="ECO:0000256" key="1">
    <source>
        <dbReference type="ARBA" id="ARBA00022801"/>
    </source>
</evidence>
<dbReference type="InterPro" id="IPR049019">
    <property type="entry name" value="NagJ-like_helical"/>
</dbReference>
<feature type="compositionally biased region" description="Basic residues" evidence="4">
    <location>
        <begin position="1074"/>
        <end position="1084"/>
    </location>
</feature>
<dbReference type="Gene3D" id="1.20.58.460">
    <property type="entry name" value="Hyaluronidase post-catalytic domain-like"/>
    <property type="match status" value="1"/>
</dbReference>
<feature type="domain" description="GH84" evidence="5">
    <location>
        <begin position="251"/>
        <end position="531"/>
    </location>
</feature>
<feature type="compositionally biased region" description="Basic residues" evidence="4">
    <location>
        <begin position="938"/>
        <end position="954"/>
    </location>
</feature>
<dbReference type="SUPFAM" id="SSF51445">
    <property type="entry name" value="(Trans)glycosidases"/>
    <property type="match status" value="1"/>
</dbReference>
<feature type="active site" description="Proton donor" evidence="3">
    <location>
        <position position="366"/>
    </location>
</feature>
<feature type="region of interest" description="Disordered" evidence="4">
    <location>
        <begin position="80"/>
        <end position="117"/>
    </location>
</feature>
<dbReference type="PROSITE" id="PS52009">
    <property type="entry name" value="GH84"/>
    <property type="match status" value="1"/>
</dbReference>